<sequence length="194" mass="22591">MKIKQQKQIRAYLVREFGEENGTELFSNQEKILNTIIANTHNKTENQMNTLITTILPRIALYKALLKADLSNEDVHNYMQKYMINEVAEKKHFSTAKMELVPFFYKIYSSVFLNVVRNSDLWVSEQNCGKDYFDVTMKKCLWHTACVENGCEELCPLFCDVDDITYGGLKKIGFKRTKTLGYGGDCCDFHFYKK</sequence>
<dbReference type="Pfam" id="PF14196">
    <property type="entry name" value="ATC_hydrolase"/>
    <property type="match status" value="1"/>
</dbReference>
<gene>
    <name evidence="1" type="ORF">E5Z56_00670</name>
</gene>
<organism evidence="1 2">
    <name type="scientific">Ruminococcus bovis</name>
    <dbReference type="NCBI Taxonomy" id="2564099"/>
    <lineage>
        <taxon>Bacteria</taxon>
        <taxon>Bacillati</taxon>
        <taxon>Bacillota</taxon>
        <taxon>Clostridia</taxon>
        <taxon>Eubacteriales</taxon>
        <taxon>Oscillospiraceae</taxon>
        <taxon>Ruminococcus</taxon>
    </lineage>
</organism>
<dbReference type="InterPro" id="IPR026002">
    <property type="entry name" value="ATC_hydrolase-like"/>
</dbReference>
<evidence type="ECO:0000313" key="1">
    <source>
        <dbReference type="EMBL" id="QCT05968.1"/>
    </source>
</evidence>
<keyword evidence="2" id="KW-1185">Reference proteome</keyword>
<reference evidence="1 2" key="1">
    <citation type="submission" date="2019-04" db="EMBL/GenBank/DDBJ databases">
        <authorList>
            <person name="Embree M."/>
            <person name="Gaffney J.R."/>
        </authorList>
    </citation>
    <scope>NUCLEOTIDE SEQUENCE [LARGE SCALE GENOMIC DNA]</scope>
    <source>
        <strain evidence="1 2">JE7A12</strain>
    </source>
</reference>
<dbReference type="RefSeq" id="WP_138156068.1">
    <property type="nucleotide sequence ID" value="NZ_CP039381.1"/>
</dbReference>
<dbReference type="Proteomes" id="UP000301475">
    <property type="component" value="Chromosome"/>
</dbReference>
<dbReference type="OrthoDB" id="1899188at2"/>
<evidence type="ECO:0008006" key="3">
    <source>
        <dbReference type="Google" id="ProtNLM"/>
    </source>
</evidence>
<name>A0A4P8XYN7_9FIRM</name>
<dbReference type="KEGG" id="ruj:E5Z56_00670"/>
<protein>
    <recommendedName>
        <fullName evidence="3">L-2-amino-thiazoline-4-carboxylic acid hydrolase</fullName>
    </recommendedName>
</protein>
<evidence type="ECO:0000313" key="2">
    <source>
        <dbReference type="Proteomes" id="UP000301475"/>
    </source>
</evidence>
<dbReference type="AlphaFoldDB" id="A0A4P8XYN7"/>
<proteinExistence type="predicted"/>
<accession>A0A4P8XYN7</accession>
<dbReference type="EMBL" id="CP039381">
    <property type="protein sequence ID" value="QCT05968.1"/>
    <property type="molecule type" value="Genomic_DNA"/>
</dbReference>